<sequence length="102" mass="10153">MALEQQMHAPSPAQLAPGRPHNGLGLTALGLGLLAVLTSVSVLGGLWCGAAALVLGAMSSNRIAAGEATNRAVTRVGVLLGLLGVVLSAGVLLELLLRVAQP</sequence>
<proteinExistence type="predicted"/>
<feature type="transmembrane region" description="Helical" evidence="1">
    <location>
        <begin position="76"/>
        <end position="97"/>
    </location>
</feature>
<evidence type="ECO:0008006" key="4">
    <source>
        <dbReference type="Google" id="ProtNLM"/>
    </source>
</evidence>
<keyword evidence="1" id="KW-0472">Membrane</keyword>
<dbReference type="RefSeq" id="WP_121193032.1">
    <property type="nucleotide sequence ID" value="NZ_RBWV01000011.1"/>
</dbReference>
<dbReference type="AlphaFoldDB" id="A0A420XPM5"/>
<dbReference type="Proteomes" id="UP000281955">
    <property type="component" value="Unassembled WGS sequence"/>
</dbReference>
<evidence type="ECO:0000313" key="2">
    <source>
        <dbReference type="EMBL" id="RKS75219.1"/>
    </source>
</evidence>
<keyword evidence="3" id="KW-1185">Reference proteome</keyword>
<protein>
    <recommendedName>
        <fullName evidence="4">DUF4190 domain-containing protein</fullName>
    </recommendedName>
</protein>
<reference evidence="2 3" key="1">
    <citation type="submission" date="2018-10" db="EMBL/GenBank/DDBJ databases">
        <title>Genomic Encyclopedia of Archaeal and Bacterial Type Strains, Phase II (KMG-II): from individual species to whole genera.</title>
        <authorList>
            <person name="Goeker M."/>
        </authorList>
    </citation>
    <scope>NUCLEOTIDE SEQUENCE [LARGE SCALE GENOMIC DNA]</scope>
    <source>
        <strain evidence="2 3">RP-AC37</strain>
    </source>
</reference>
<comment type="caution">
    <text evidence="2">The sequence shown here is derived from an EMBL/GenBank/DDBJ whole genome shotgun (WGS) entry which is preliminary data.</text>
</comment>
<feature type="transmembrane region" description="Helical" evidence="1">
    <location>
        <begin position="28"/>
        <end position="55"/>
    </location>
</feature>
<keyword evidence="1" id="KW-1133">Transmembrane helix</keyword>
<dbReference type="EMBL" id="RBWV01000011">
    <property type="protein sequence ID" value="RKS75219.1"/>
    <property type="molecule type" value="Genomic_DNA"/>
</dbReference>
<organism evidence="2 3">
    <name type="scientific">Motilibacter peucedani</name>
    <dbReference type="NCBI Taxonomy" id="598650"/>
    <lineage>
        <taxon>Bacteria</taxon>
        <taxon>Bacillati</taxon>
        <taxon>Actinomycetota</taxon>
        <taxon>Actinomycetes</taxon>
        <taxon>Motilibacterales</taxon>
        <taxon>Motilibacteraceae</taxon>
        <taxon>Motilibacter</taxon>
    </lineage>
</organism>
<evidence type="ECO:0000256" key="1">
    <source>
        <dbReference type="SAM" id="Phobius"/>
    </source>
</evidence>
<name>A0A420XPM5_9ACTN</name>
<dbReference type="InParanoid" id="A0A420XPM5"/>
<accession>A0A420XPM5</accession>
<keyword evidence="1" id="KW-0812">Transmembrane</keyword>
<gene>
    <name evidence="2" type="ORF">CLV35_1678</name>
</gene>
<evidence type="ECO:0000313" key="3">
    <source>
        <dbReference type="Proteomes" id="UP000281955"/>
    </source>
</evidence>